<feature type="domain" description="TonB-dependent receptor plug" evidence="8">
    <location>
        <begin position="88"/>
        <end position="191"/>
    </location>
</feature>
<dbReference type="Gene3D" id="2.170.130.10">
    <property type="entry name" value="TonB-dependent receptor, plug domain"/>
    <property type="match status" value="1"/>
</dbReference>
<keyword evidence="6 7" id="KW-0998">Cell outer membrane</keyword>
<evidence type="ECO:0000256" key="1">
    <source>
        <dbReference type="ARBA" id="ARBA00004571"/>
    </source>
</evidence>
<dbReference type="InterPro" id="IPR023997">
    <property type="entry name" value="TonB-dep_OMP_SusC/RagA_CS"/>
</dbReference>
<evidence type="ECO:0000256" key="2">
    <source>
        <dbReference type="ARBA" id="ARBA00022448"/>
    </source>
</evidence>
<dbReference type="KEGG" id="psty:BFS30_19770"/>
<dbReference type="InterPro" id="IPR023996">
    <property type="entry name" value="TonB-dep_OMP_SusC/RagA"/>
</dbReference>
<dbReference type="SUPFAM" id="SSF56935">
    <property type="entry name" value="Porins"/>
    <property type="match status" value="1"/>
</dbReference>
<dbReference type="Gene3D" id="2.60.40.1120">
    <property type="entry name" value="Carboxypeptidase-like, regulatory domain"/>
    <property type="match status" value="1"/>
</dbReference>
<dbReference type="NCBIfam" id="TIGR04056">
    <property type="entry name" value="OMP_RagA_SusC"/>
    <property type="match status" value="1"/>
</dbReference>
<keyword evidence="5 7" id="KW-0472">Membrane</keyword>
<evidence type="ECO:0000256" key="4">
    <source>
        <dbReference type="ARBA" id="ARBA00022692"/>
    </source>
</evidence>
<dbReference type="AlphaFoldDB" id="A0A1D7QQG1"/>
<dbReference type="EMBL" id="CP017141">
    <property type="protein sequence ID" value="AOM80897.1"/>
    <property type="molecule type" value="Genomic_DNA"/>
</dbReference>
<comment type="similarity">
    <text evidence="7">Belongs to the TonB-dependent receptor family.</text>
</comment>
<reference evidence="9 10" key="1">
    <citation type="submission" date="2016-08" db="EMBL/GenBank/DDBJ databases">
        <authorList>
            <person name="Seilhamer J.J."/>
        </authorList>
    </citation>
    <scope>NUCLEOTIDE SEQUENCE [LARGE SCALE GENOMIC DNA]</scope>
    <source>
        <strain evidence="9 10">DX4</strain>
    </source>
</reference>
<protein>
    <submittedName>
        <fullName evidence="9">SusC/RagA family TonB-linked outer membrane protein</fullName>
    </submittedName>
</protein>
<dbReference type="Gene3D" id="2.40.170.20">
    <property type="entry name" value="TonB-dependent receptor, beta-barrel domain"/>
    <property type="match status" value="1"/>
</dbReference>
<dbReference type="Proteomes" id="UP000094313">
    <property type="component" value="Chromosome"/>
</dbReference>
<dbReference type="NCBIfam" id="TIGR04057">
    <property type="entry name" value="SusC_RagA_signa"/>
    <property type="match status" value="1"/>
</dbReference>
<accession>A0A1D7QQG1</accession>
<keyword evidence="10" id="KW-1185">Reference proteome</keyword>
<keyword evidence="4 7" id="KW-0812">Transmembrane</keyword>
<dbReference type="InterPro" id="IPR039426">
    <property type="entry name" value="TonB-dep_rcpt-like"/>
</dbReference>
<proteinExistence type="inferred from homology"/>
<evidence type="ECO:0000313" key="9">
    <source>
        <dbReference type="EMBL" id="AOM80897.1"/>
    </source>
</evidence>
<sequence length="1034" mass="115333">MRGRVVDEGAGPIPAATVTIQGTSNGSQTDKDGRFILKNVKPGDMIKIAYLGYITQVVPAKKDLQIVLKESKNDLDEVVVLGYGTQKKANITGAVSSINMNKVNNVPVTNLSNALAGRAAGVTVTNTSGLAGATSDIRIRGTFGSPLIVIDGIIKTKADFDALDANEIDQMSILKDAATASVYGSQAGNGVVVVTTKKGSNQAPVFNFQTSYTTARPTQTLLSDLTTPADELTYQNRVAEFNGNSLPNGQREFDYFKDKNYNVNDWIWRNPSTQKYLLSVNGGGEKVSYYTQASYTGEKGSYENLDYGKFNLRSNVTAKLSNAITLNLNVAAAQQNHDRFYWPFSGDDDYDVGDFYRVTFNWPKLYPFYTDKDGNPANQVTEYPVQTPMGSWQAWNVIDQVMGERYINSKKRQLNSILTMDIKLDEFVKGLSAKVVGNYEGNDFLRKWYMTFQKNYAFISKEPGGNRFIPGAPDPNNTNTFNFSQALPFLRYQTENGWKYQLNAYLSYNRTFGKHTVDALAVWEQTERHAYNVTAKASSPLTSIDQMFVYSNDEANRTGTGFEGLGASSAWVGKLNYNFDNRYLVDFSFRYDGSTLFAKDKRWGFFPSVSLAWRVSQESFFKDAVSWVNDLKLRVSHGTTGNLLDVNSDPLPAFTYTPTYQNAGSYIFGDNLYTTIAPGATPIPNVTWATIENSNIGLDFDLLNNRLSGSIEVFRNRMKDILGRRTVTLPDSYGQTLAAENYAERSFRGSELTLNWKGSAGNEISYGIYGNIGYAVDRWDILDQGADYLEGGNRHWQSAIGQPADRLFGFKAKGIIRTQAELDQLIASGYKTYGRTPYLGAILYEDIRGDNYTPGPDGKVDDNDIQLLSNNNKPRINFGLGFNVSWKGFTIDTHFQGVGGYDRMISNLEGGGMRQHGGSFRTYYPIWADDVWTPDNPDGKYPRVVGANWAESGTNNSTFWIRNGAYLRLRNLNIAYNLPQSWLSTVKLSGAQVFLNGTNLLTISDMKEFQDPEQRYYDSFPVMKTFTLGLNVKF</sequence>
<keyword evidence="3 7" id="KW-1134">Transmembrane beta strand</keyword>
<dbReference type="PROSITE" id="PS52016">
    <property type="entry name" value="TONB_DEPENDENT_REC_3"/>
    <property type="match status" value="1"/>
</dbReference>
<evidence type="ECO:0000256" key="6">
    <source>
        <dbReference type="ARBA" id="ARBA00023237"/>
    </source>
</evidence>
<evidence type="ECO:0000256" key="5">
    <source>
        <dbReference type="ARBA" id="ARBA00023136"/>
    </source>
</evidence>
<name>A0A1D7QQG1_9SPHI</name>
<evidence type="ECO:0000256" key="7">
    <source>
        <dbReference type="PROSITE-ProRule" id="PRU01360"/>
    </source>
</evidence>
<keyword evidence="2 7" id="KW-0813">Transport</keyword>
<dbReference type="InterPro" id="IPR037066">
    <property type="entry name" value="Plug_dom_sf"/>
</dbReference>
<gene>
    <name evidence="9" type="ORF">BFS30_19770</name>
</gene>
<dbReference type="InterPro" id="IPR036942">
    <property type="entry name" value="Beta-barrel_TonB_sf"/>
</dbReference>
<dbReference type="InterPro" id="IPR012910">
    <property type="entry name" value="Plug_dom"/>
</dbReference>
<comment type="subcellular location">
    <subcellularLocation>
        <location evidence="1 7">Cell outer membrane</location>
        <topology evidence="1 7">Multi-pass membrane protein</topology>
    </subcellularLocation>
</comment>
<evidence type="ECO:0000313" key="10">
    <source>
        <dbReference type="Proteomes" id="UP000094313"/>
    </source>
</evidence>
<evidence type="ECO:0000259" key="8">
    <source>
        <dbReference type="Pfam" id="PF07715"/>
    </source>
</evidence>
<dbReference type="Pfam" id="PF07715">
    <property type="entry name" value="Plug"/>
    <property type="match status" value="1"/>
</dbReference>
<dbReference type="Pfam" id="PF13715">
    <property type="entry name" value="CarbopepD_reg_2"/>
    <property type="match status" value="1"/>
</dbReference>
<dbReference type="GO" id="GO:0009279">
    <property type="term" value="C:cell outer membrane"/>
    <property type="evidence" value="ECO:0007669"/>
    <property type="project" value="UniProtKB-SubCell"/>
</dbReference>
<dbReference type="SUPFAM" id="SSF49464">
    <property type="entry name" value="Carboxypeptidase regulatory domain-like"/>
    <property type="match status" value="1"/>
</dbReference>
<evidence type="ECO:0000256" key="3">
    <source>
        <dbReference type="ARBA" id="ARBA00022452"/>
    </source>
</evidence>
<dbReference type="InterPro" id="IPR008969">
    <property type="entry name" value="CarboxyPept-like_regulatory"/>
</dbReference>
<organism evidence="9 10">
    <name type="scientific">Pedobacter steynii</name>
    <dbReference type="NCBI Taxonomy" id="430522"/>
    <lineage>
        <taxon>Bacteria</taxon>
        <taxon>Pseudomonadati</taxon>
        <taxon>Bacteroidota</taxon>
        <taxon>Sphingobacteriia</taxon>
        <taxon>Sphingobacteriales</taxon>
        <taxon>Sphingobacteriaceae</taxon>
        <taxon>Pedobacter</taxon>
    </lineage>
</organism>
<dbReference type="OrthoDB" id="9768177at2"/>